<protein>
    <submittedName>
        <fullName evidence="8">Plasminogen-like</fullName>
    </submittedName>
</protein>
<dbReference type="RefSeq" id="XP_035664488.1">
    <property type="nucleotide sequence ID" value="XM_035808595.1"/>
</dbReference>
<dbReference type="PRINTS" id="PR00018">
    <property type="entry name" value="KRINGLE"/>
</dbReference>
<dbReference type="InterPro" id="IPR038178">
    <property type="entry name" value="Kringle_sf"/>
</dbReference>
<evidence type="ECO:0000256" key="1">
    <source>
        <dbReference type="ARBA" id="ARBA00022572"/>
    </source>
</evidence>
<name>A0A9J7HSA9_BRAFL</name>
<keyword evidence="1 3" id="KW-0420">Kringle</keyword>
<dbReference type="InterPro" id="IPR050759">
    <property type="entry name" value="Serine_protease_kringle"/>
</dbReference>
<feature type="signal peptide" evidence="5">
    <location>
        <begin position="1"/>
        <end position="17"/>
    </location>
</feature>
<dbReference type="PANTHER" id="PTHR24261:SF7">
    <property type="entry name" value="KRINGLE DOMAIN-CONTAINING PROTEIN"/>
    <property type="match status" value="1"/>
</dbReference>
<keyword evidence="5" id="KW-0732">Signal</keyword>
<reference evidence="8" key="1">
    <citation type="submission" date="2025-08" db="UniProtKB">
        <authorList>
            <consortium name="RefSeq"/>
        </authorList>
    </citation>
    <scope>IDENTIFICATION</scope>
    <source>
        <strain evidence="8">S238N-H82</strain>
        <tissue evidence="8">Testes</tissue>
    </source>
</reference>
<evidence type="ECO:0000256" key="5">
    <source>
        <dbReference type="SAM" id="SignalP"/>
    </source>
</evidence>
<dbReference type="InterPro" id="IPR000001">
    <property type="entry name" value="Kringle"/>
</dbReference>
<feature type="chain" id="PRO_5039949802" evidence="5">
    <location>
        <begin position="18"/>
        <end position="202"/>
    </location>
</feature>
<proteinExistence type="predicted"/>
<evidence type="ECO:0000313" key="8">
    <source>
        <dbReference type="RefSeq" id="XP_035664488.1"/>
    </source>
</evidence>
<keyword evidence="4" id="KW-0175">Coiled coil</keyword>
<keyword evidence="2" id="KW-1015">Disulfide bond</keyword>
<feature type="coiled-coil region" evidence="4">
    <location>
        <begin position="34"/>
        <end position="99"/>
    </location>
</feature>
<dbReference type="KEGG" id="bfo:118407991"/>
<gene>
    <name evidence="8" type="primary">LOC118407991</name>
</gene>
<evidence type="ECO:0000256" key="3">
    <source>
        <dbReference type="PROSITE-ProRule" id="PRU00121"/>
    </source>
</evidence>
<dbReference type="Gene3D" id="1.20.1480.30">
    <property type="entry name" value="Designed four-helix bundle protein"/>
    <property type="match status" value="1"/>
</dbReference>
<dbReference type="Gene3D" id="2.40.20.10">
    <property type="entry name" value="Plasminogen Kringle 4"/>
    <property type="match status" value="1"/>
</dbReference>
<organism evidence="7 8">
    <name type="scientific">Branchiostoma floridae</name>
    <name type="common">Florida lancelet</name>
    <name type="synonym">Amphioxus</name>
    <dbReference type="NCBI Taxonomy" id="7739"/>
    <lineage>
        <taxon>Eukaryota</taxon>
        <taxon>Metazoa</taxon>
        <taxon>Chordata</taxon>
        <taxon>Cephalochordata</taxon>
        <taxon>Leptocardii</taxon>
        <taxon>Amphioxiformes</taxon>
        <taxon>Branchiostomatidae</taxon>
        <taxon>Branchiostoma</taxon>
    </lineage>
</organism>
<keyword evidence="7" id="KW-1185">Reference proteome</keyword>
<dbReference type="AlphaFoldDB" id="A0A9J7HSA9"/>
<dbReference type="Proteomes" id="UP000001554">
    <property type="component" value="Unplaced"/>
</dbReference>
<comment type="caution">
    <text evidence="3">Lacks conserved residue(s) required for the propagation of feature annotation.</text>
</comment>
<dbReference type="PROSITE" id="PS50070">
    <property type="entry name" value="KRINGLE_2"/>
    <property type="match status" value="1"/>
</dbReference>
<dbReference type="OrthoDB" id="5917794at2759"/>
<dbReference type="InterPro" id="IPR013806">
    <property type="entry name" value="Kringle-like"/>
</dbReference>
<dbReference type="CDD" id="cd00108">
    <property type="entry name" value="KR"/>
    <property type="match status" value="1"/>
</dbReference>
<feature type="domain" description="Kringle" evidence="6">
    <location>
        <begin position="116"/>
        <end position="199"/>
    </location>
</feature>
<dbReference type="GeneID" id="118407991"/>
<evidence type="ECO:0000313" key="7">
    <source>
        <dbReference type="Proteomes" id="UP000001554"/>
    </source>
</evidence>
<evidence type="ECO:0000256" key="2">
    <source>
        <dbReference type="ARBA" id="ARBA00023157"/>
    </source>
</evidence>
<sequence>MAAGIVVLLSLVAVGLAPLTFINKEEISELSTAFNALKREQDEMSTTVDALKRNQDDMRQLSTTVDSLKRDFDASKRRQDDLSTTVNALKHDLDKERNQTIALEPRLHEMSKKLHLCQEGDGSSYRGTVSVTKTGKTCQRWDTLVPHVHHYGPVYRIFHPSDGLKENYCRNPGREGTVGVWCYTTDPGTRWEYCDVPVCGAV</sequence>
<dbReference type="PANTHER" id="PTHR24261">
    <property type="entry name" value="PLASMINOGEN-RELATED"/>
    <property type="match status" value="1"/>
</dbReference>
<evidence type="ECO:0000256" key="4">
    <source>
        <dbReference type="SAM" id="Coils"/>
    </source>
</evidence>
<dbReference type="SMART" id="SM00130">
    <property type="entry name" value="KR"/>
    <property type="match status" value="1"/>
</dbReference>
<dbReference type="Pfam" id="PF00051">
    <property type="entry name" value="Kringle"/>
    <property type="match status" value="1"/>
</dbReference>
<dbReference type="SUPFAM" id="SSF57440">
    <property type="entry name" value="Kringle-like"/>
    <property type="match status" value="1"/>
</dbReference>
<evidence type="ECO:0000259" key="6">
    <source>
        <dbReference type="PROSITE" id="PS50070"/>
    </source>
</evidence>
<accession>A0A9J7HSA9</accession>